<evidence type="ECO:0000313" key="2">
    <source>
        <dbReference type="Proteomes" id="UP000092154"/>
    </source>
</evidence>
<evidence type="ECO:0000313" key="1">
    <source>
        <dbReference type="EMBL" id="OAX35713.1"/>
    </source>
</evidence>
<dbReference type="AlphaFoldDB" id="A0A1B7MSX8"/>
<dbReference type="STRING" id="1314800.A0A1B7MSX8"/>
<sequence>TSNKNWNSSQIFQLSLSIPSRVPLESITLPDTADTSDRLHIFALSMSPSLEPSAGSLSPQLSVRSTQFSMRWENVDGQRVQAVAITLANILPGSYETSLNASIDSQYEISVSGEGVFTVVPGLVHRLVPADQTRVDVLVLNNSGTGNATVTIK</sequence>
<keyword evidence="2" id="KW-1185">Reference proteome</keyword>
<protein>
    <submittedName>
        <fullName evidence="1">Uncharacterized protein</fullName>
    </submittedName>
</protein>
<dbReference type="InParanoid" id="A0A1B7MSX8"/>
<feature type="non-terminal residue" evidence="1">
    <location>
        <position position="153"/>
    </location>
</feature>
<dbReference type="OrthoDB" id="6039950at2759"/>
<organism evidence="1 2">
    <name type="scientific">Rhizopogon vinicolor AM-OR11-026</name>
    <dbReference type="NCBI Taxonomy" id="1314800"/>
    <lineage>
        <taxon>Eukaryota</taxon>
        <taxon>Fungi</taxon>
        <taxon>Dikarya</taxon>
        <taxon>Basidiomycota</taxon>
        <taxon>Agaricomycotina</taxon>
        <taxon>Agaricomycetes</taxon>
        <taxon>Agaricomycetidae</taxon>
        <taxon>Boletales</taxon>
        <taxon>Suillineae</taxon>
        <taxon>Rhizopogonaceae</taxon>
        <taxon>Rhizopogon</taxon>
    </lineage>
</organism>
<name>A0A1B7MSX8_9AGAM</name>
<dbReference type="EMBL" id="KV448475">
    <property type="protein sequence ID" value="OAX35713.1"/>
    <property type="molecule type" value="Genomic_DNA"/>
</dbReference>
<dbReference type="Proteomes" id="UP000092154">
    <property type="component" value="Unassembled WGS sequence"/>
</dbReference>
<accession>A0A1B7MSX8</accession>
<reference evidence="1 2" key="1">
    <citation type="submission" date="2016-06" db="EMBL/GenBank/DDBJ databases">
        <title>Comparative genomics of the ectomycorrhizal sister species Rhizopogon vinicolor and Rhizopogon vesiculosus (Basidiomycota: Boletales) reveals a divergence of the mating type B locus.</title>
        <authorList>
            <consortium name="DOE Joint Genome Institute"/>
            <person name="Mujic A.B."/>
            <person name="Kuo A."/>
            <person name="Tritt A."/>
            <person name="Lipzen A."/>
            <person name="Chen C."/>
            <person name="Johnson J."/>
            <person name="Sharma A."/>
            <person name="Barry K."/>
            <person name="Grigoriev I.V."/>
            <person name="Spatafora J.W."/>
        </authorList>
    </citation>
    <scope>NUCLEOTIDE SEQUENCE [LARGE SCALE GENOMIC DNA]</scope>
    <source>
        <strain evidence="1 2">AM-OR11-026</strain>
    </source>
</reference>
<proteinExistence type="predicted"/>
<feature type="non-terminal residue" evidence="1">
    <location>
        <position position="1"/>
    </location>
</feature>
<gene>
    <name evidence="1" type="ORF">K503DRAFT_350830</name>
</gene>